<accession>A0AAV4MKR5</accession>
<proteinExistence type="predicted"/>
<protein>
    <submittedName>
        <fullName evidence="1">Uncharacterized protein</fullName>
    </submittedName>
</protein>
<evidence type="ECO:0000313" key="1">
    <source>
        <dbReference type="EMBL" id="GIX72453.1"/>
    </source>
</evidence>
<sequence>MKLDGGMRRGYFPRRGTMTKAPLDRKNCLAADADVTSRLKPAETGKVAQRIILRLPLRQGLRGQRKLGYGGCGGNAINFKTEDDRMDHEKLYNDTQPESQFYYFYKQRLSEMQTTSAASTKCVRRAVEYLYYRF</sequence>
<evidence type="ECO:0000313" key="2">
    <source>
        <dbReference type="Proteomes" id="UP001054945"/>
    </source>
</evidence>
<comment type="caution">
    <text evidence="1">The sequence shown here is derived from an EMBL/GenBank/DDBJ whole genome shotgun (WGS) entry which is preliminary data.</text>
</comment>
<dbReference type="AlphaFoldDB" id="A0AAV4MKR5"/>
<dbReference type="EMBL" id="BPLR01019847">
    <property type="protein sequence ID" value="GIX72453.1"/>
    <property type="molecule type" value="Genomic_DNA"/>
</dbReference>
<name>A0AAV4MKR5_CAEEX</name>
<organism evidence="1 2">
    <name type="scientific">Caerostris extrusa</name>
    <name type="common">Bark spider</name>
    <name type="synonym">Caerostris bankana</name>
    <dbReference type="NCBI Taxonomy" id="172846"/>
    <lineage>
        <taxon>Eukaryota</taxon>
        <taxon>Metazoa</taxon>
        <taxon>Ecdysozoa</taxon>
        <taxon>Arthropoda</taxon>
        <taxon>Chelicerata</taxon>
        <taxon>Arachnida</taxon>
        <taxon>Araneae</taxon>
        <taxon>Araneomorphae</taxon>
        <taxon>Entelegynae</taxon>
        <taxon>Araneoidea</taxon>
        <taxon>Araneidae</taxon>
        <taxon>Caerostris</taxon>
    </lineage>
</organism>
<keyword evidence="2" id="KW-1185">Reference proteome</keyword>
<dbReference type="Proteomes" id="UP001054945">
    <property type="component" value="Unassembled WGS sequence"/>
</dbReference>
<gene>
    <name evidence="1" type="ORF">CEXT_734851</name>
</gene>
<reference evidence="1 2" key="1">
    <citation type="submission" date="2021-06" db="EMBL/GenBank/DDBJ databases">
        <title>Caerostris extrusa draft genome.</title>
        <authorList>
            <person name="Kono N."/>
            <person name="Arakawa K."/>
        </authorList>
    </citation>
    <scope>NUCLEOTIDE SEQUENCE [LARGE SCALE GENOMIC DNA]</scope>
</reference>